<evidence type="ECO:0000256" key="4">
    <source>
        <dbReference type="ARBA" id="ARBA00010798"/>
    </source>
</evidence>
<keyword evidence="7" id="KW-0677">Repeat</keyword>
<name>A0AAN8R1S4_9TELE</name>
<keyword evidence="8" id="KW-0106">Calcium</keyword>
<feature type="region of interest" description="Disordered" evidence="14">
    <location>
        <begin position="171"/>
        <end position="195"/>
    </location>
</feature>
<keyword evidence="13" id="KW-0206">Cytoskeleton</keyword>
<dbReference type="GO" id="GO:0042383">
    <property type="term" value="C:sarcolemma"/>
    <property type="evidence" value="ECO:0007669"/>
    <property type="project" value="TreeGrafter"/>
</dbReference>
<evidence type="ECO:0000256" key="1">
    <source>
        <dbReference type="ARBA" id="ARBA00004184"/>
    </source>
</evidence>
<keyword evidence="10" id="KW-0965">Cell junction</keyword>
<dbReference type="PROSITE" id="PS50106">
    <property type="entry name" value="PDZ"/>
    <property type="match status" value="1"/>
</dbReference>
<comment type="caution">
    <text evidence="16">The sequence shown here is derived from an EMBL/GenBank/DDBJ whole genome shotgun (WGS) entry which is preliminary data.</text>
</comment>
<evidence type="ECO:0000256" key="13">
    <source>
        <dbReference type="ARBA" id="ARBA00023212"/>
    </source>
</evidence>
<dbReference type="FunFam" id="2.30.42.10:FF:000052">
    <property type="entry name" value="Syntrophin beta 1"/>
    <property type="match status" value="1"/>
</dbReference>
<evidence type="ECO:0000256" key="8">
    <source>
        <dbReference type="ARBA" id="ARBA00022837"/>
    </source>
</evidence>
<dbReference type="Gene3D" id="2.30.29.30">
    <property type="entry name" value="Pleckstrin-homology domain (PH domain)/Phosphotyrosine-binding domain (PTB)"/>
    <property type="match status" value="2"/>
</dbReference>
<evidence type="ECO:0000256" key="14">
    <source>
        <dbReference type="SAM" id="MobiDB-lite"/>
    </source>
</evidence>
<comment type="subcellular location">
    <subcellularLocation>
        <location evidence="3">Cell junction</location>
    </subcellularLocation>
    <subcellularLocation>
        <location evidence="2">Cytoplasm</location>
        <location evidence="2">Cytoskeleton</location>
    </subcellularLocation>
    <subcellularLocation>
        <location evidence="1">Endomembrane system</location>
        <topology evidence="1">Peripheral membrane protein</topology>
    </subcellularLocation>
</comment>
<dbReference type="Gene3D" id="2.30.42.10">
    <property type="match status" value="1"/>
</dbReference>
<dbReference type="GO" id="GO:0070161">
    <property type="term" value="C:anchoring junction"/>
    <property type="evidence" value="ECO:0007669"/>
    <property type="project" value="UniProtKB-SubCell"/>
</dbReference>
<dbReference type="GO" id="GO:0016010">
    <property type="term" value="C:dystrophin-associated glycoprotein complex"/>
    <property type="evidence" value="ECO:0007669"/>
    <property type="project" value="TreeGrafter"/>
</dbReference>
<dbReference type="GO" id="GO:0005516">
    <property type="term" value="F:calmodulin binding"/>
    <property type="evidence" value="ECO:0007669"/>
    <property type="project" value="UniProtKB-KW"/>
</dbReference>
<dbReference type="InterPro" id="IPR055108">
    <property type="entry name" value="Syntrophin_4th"/>
</dbReference>
<dbReference type="EMBL" id="JAGTTL010000008">
    <property type="protein sequence ID" value="KAK6319668.1"/>
    <property type="molecule type" value="Genomic_DNA"/>
</dbReference>
<reference evidence="16 17" key="1">
    <citation type="submission" date="2021-04" db="EMBL/GenBank/DDBJ databases">
        <authorList>
            <person name="De Guttry C."/>
            <person name="Zahm M."/>
            <person name="Klopp C."/>
            <person name="Cabau C."/>
            <person name="Louis A."/>
            <person name="Berthelot C."/>
            <person name="Parey E."/>
            <person name="Roest Crollius H."/>
            <person name="Montfort J."/>
            <person name="Robinson-Rechavi M."/>
            <person name="Bucao C."/>
            <person name="Bouchez O."/>
            <person name="Gislard M."/>
            <person name="Lluch J."/>
            <person name="Milhes M."/>
            <person name="Lampietro C."/>
            <person name="Lopez Roques C."/>
            <person name="Donnadieu C."/>
            <person name="Braasch I."/>
            <person name="Desvignes T."/>
            <person name="Postlethwait J."/>
            <person name="Bobe J."/>
            <person name="Wedekind C."/>
            <person name="Guiguen Y."/>
        </authorList>
    </citation>
    <scope>NUCLEOTIDE SEQUENCE [LARGE SCALE GENOMIC DNA]</scope>
    <source>
        <strain evidence="16">Cs_M1</strain>
        <tissue evidence="16">Blood</tissue>
    </source>
</reference>
<dbReference type="SMART" id="SM00228">
    <property type="entry name" value="PDZ"/>
    <property type="match status" value="1"/>
</dbReference>
<dbReference type="PANTHER" id="PTHR10554">
    <property type="entry name" value="SYNTROPHIN"/>
    <property type="match status" value="1"/>
</dbReference>
<dbReference type="GO" id="GO:0012505">
    <property type="term" value="C:endomembrane system"/>
    <property type="evidence" value="ECO:0007669"/>
    <property type="project" value="UniProtKB-SubCell"/>
</dbReference>
<proteinExistence type="inferred from homology"/>
<evidence type="ECO:0000256" key="5">
    <source>
        <dbReference type="ARBA" id="ARBA00022490"/>
    </source>
</evidence>
<dbReference type="InterPro" id="IPR001478">
    <property type="entry name" value="PDZ"/>
</dbReference>
<keyword evidence="11" id="KW-0472">Membrane</keyword>
<evidence type="ECO:0000313" key="16">
    <source>
        <dbReference type="EMBL" id="KAK6319668.1"/>
    </source>
</evidence>
<dbReference type="Pfam" id="PF23012">
    <property type="entry name" value="Syntrophin_4th"/>
    <property type="match status" value="1"/>
</dbReference>
<keyword evidence="6" id="KW-0597">Phosphoprotein</keyword>
<protein>
    <recommendedName>
        <fullName evidence="15">PDZ domain-containing protein</fullName>
    </recommendedName>
</protein>
<dbReference type="PANTHER" id="PTHR10554:SF6">
    <property type="entry name" value="ALPHA-1-SYNTROPHIN"/>
    <property type="match status" value="1"/>
</dbReference>
<dbReference type="SUPFAM" id="SSF50156">
    <property type="entry name" value="PDZ domain-like"/>
    <property type="match status" value="1"/>
</dbReference>
<dbReference type="CDD" id="cd06801">
    <property type="entry name" value="PDZ_syntrophin-like"/>
    <property type="match status" value="1"/>
</dbReference>
<dbReference type="InterPro" id="IPR015482">
    <property type="entry name" value="Syntrophin"/>
</dbReference>
<evidence type="ECO:0000256" key="7">
    <source>
        <dbReference type="ARBA" id="ARBA00022737"/>
    </source>
</evidence>
<dbReference type="InterPro" id="IPR036034">
    <property type="entry name" value="PDZ_sf"/>
</dbReference>
<evidence type="ECO:0000256" key="12">
    <source>
        <dbReference type="ARBA" id="ARBA00023203"/>
    </source>
</evidence>
<evidence type="ECO:0000256" key="3">
    <source>
        <dbReference type="ARBA" id="ARBA00004282"/>
    </source>
</evidence>
<evidence type="ECO:0000256" key="9">
    <source>
        <dbReference type="ARBA" id="ARBA00022860"/>
    </source>
</evidence>
<dbReference type="AlphaFoldDB" id="A0AAN8R1S4"/>
<dbReference type="GO" id="GO:0005856">
    <property type="term" value="C:cytoskeleton"/>
    <property type="evidence" value="ECO:0007669"/>
    <property type="project" value="UniProtKB-SubCell"/>
</dbReference>
<dbReference type="GO" id="GO:0005198">
    <property type="term" value="F:structural molecule activity"/>
    <property type="evidence" value="ECO:0007669"/>
    <property type="project" value="InterPro"/>
</dbReference>
<dbReference type="InterPro" id="IPR041428">
    <property type="entry name" value="PHsplit_syntrophin"/>
</dbReference>
<keyword evidence="9" id="KW-0112">Calmodulin-binding</keyword>
<accession>A0AAN8R1S4</accession>
<sequence length="431" mass="46841">MAAAMKAQKTGLLELRVTVDRWIRVLATLSEETLTVSPGEVAEDTVKTNPTPAGAINGDPANLSSSPVPETITNVKRTVRVTKQDVGGLGISIKGGKENKMPILISKIFKGLAADQTEALYVGDAILSVNGADLRDATHDEAVQALKKTGKEVILEVKYIKEMSAFFKNTSPGAPLPWDSPPATSQKSADAPPAELKEARTIPLKMCQVTRKQCPPDTENRYFEVISSSRKNSVFLRAKDPAMAQSWRAWRSNTWAWITEQATQGPERPVLALLTERDLLLYPTLPDSKDSINSPAKSHPLITTRLVHSGPGKSSPLLDSELSFGLRMGTKLGVETHVFRVDSAKELSAWTHMLVDGCHNAAELIQEVTTACSWNGKECNMGVHIDEVFSLFTEEMASGETQRDLHSCPKTMVFIIHSFLSAKGQAAGPVS</sequence>
<gene>
    <name evidence="16" type="ORF">J4Q44_G00108790</name>
</gene>
<evidence type="ECO:0000256" key="2">
    <source>
        <dbReference type="ARBA" id="ARBA00004245"/>
    </source>
</evidence>
<dbReference type="SUPFAM" id="SSF50729">
    <property type="entry name" value="PH domain-like"/>
    <property type="match status" value="1"/>
</dbReference>
<keyword evidence="17" id="KW-1185">Reference proteome</keyword>
<organism evidence="16 17">
    <name type="scientific">Coregonus suidteri</name>
    <dbReference type="NCBI Taxonomy" id="861788"/>
    <lineage>
        <taxon>Eukaryota</taxon>
        <taxon>Metazoa</taxon>
        <taxon>Chordata</taxon>
        <taxon>Craniata</taxon>
        <taxon>Vertebrata</taxon>
        <taxon>Euteleostomi</taxon>
        <taxon>Actinopterygii</taxon>
        <taxon>Neopterygii</taxon>
        <taxon>Teleostei</taxon>
        <taxon>Protacanthopterygii</taxon>
        <taxon>Salmoniformes</taxon>
        <taxon>Salmonidae</taxon>
        <taxon>Coregoninae</taxon>
        <taxon>Coregonus</taxon>
    </lineage>
</organism>
<keyword evidence="12" id="KW-0009">Actin-binding</keyword>
<dbReference type="Pfam" id="PF18012">
    <property type="entry name" value="PH_17"/>
    <property type="match status" value="1"/>
</dbReference>
<evidence type="ECO:0000259" key="15">
    <source>
        <dbReference type="PROSITE" id="PS50106"/>
    </source>
</evidence>
<evidence type="ECO:0000313" key="17">
    <source>
        <dbReference type="Proteomes" id="UP001356427"/>
    </source>
</evidence>
<comment type="similarity">
    <text evidence="4">Belongs to the syntrophin family.</text>
</comment>
<dbReference type="GO" id="GO:0031594">
    <property type="term" value="C:neuromuscular junction"/>
    <property type="evidence" value="ECO:0007669"/>
    <property type="project" value="TreeGrafter"/>
</dbReference>
<evidence type="ECO:0000256" key="10">
    <source>
        <dbReference type="ARBA" id="ARBA00022949"/>
    </source>
</evidence>
<feature type="domain" description="PDZ" evidence="15">
    <location>
        <begin position="78"/>
        <end position="161"/>
    </location>
</feature>
<dbReference type="InterPro" id="IPR011993">
    <property type="entry name" value="PH-like_dom_sf"/>
</dbReference>
<evidence type="ECO:0000256" key="11">
    <source>
        <dbReference type="ARBA" id="ARBA00023136"/>
    </source>
</evidence>
<dbReference type="Pfam" id="PF00595">
    <property type="entry name" value="PDZ"/>
    <property type="match status" value="1"/>
</dbReference>
<dbReference type="Proteomes" id="UP001356427">
    <property type="component" value="Unassembled WGS sequence"/>
</dbReference>
<keyword evidence="5" id="KW-0963">Cytoplasm</keyword>
<evidence type="ECO:0000256" key="6">
    <source>
        <dbReference type="ARBA" id="ARBA00022553"/>
    </source>
</evidence>
<dbReference type="GO" id="GO:0003779">
    <property type="term" value="F:actin binding"/>
    <property type="evidence" value="ECO:0007669"/>
    <property type="project" value="UniProtKB-KW"/>
</dbReference>